<evidence type="ECO:0000313" key="1">
    <source>
        <dbReference type="EMBL" id="MBA4665975.1"/>
    </source>
</evidence>
<accession>A0A7C9AHT5</accession>
<protein>
    <submittedName>
        <fullName evidence="1">Uncharacterized protein</fullName>
    </submittedName>
</protein>
<dbReference type="AlphaFoldDB" id="A0A7C9AHT5"/>
<reference evidence="1" key="2">
    <citation type="submission" date="2020-07" db="EMBL/GenBank/DDBJ databases">
        <authorList>
            <person name="Vera ALvarez R."/>
            <person name="Arias-Moreno D.M."/>
            <person name="Jimenez-Jacinto V."/>
            <person name="Jimenez-Bremont J.F."/>
            <person name="Swaminathan K."/>
            <person name="Moose S.P."/>
            <person name="Guerrero-Gonzalez M.L."/>
            <person name="Marino-Ramirez L."/>
            <person name="Landsman D."/>
            <person name="Rodriguez-Kessler M."/>
            <person name="Delgado-Sanchez P."/>
        </authorList>
    </citation>
    <scope>NUCLEOTIDE SEQUENCE</scope>
    <source>
        <tissue evidence="1">Cladode</tissue>
    </source>
</reference>
<sequence length="103" mass="11601">MPFQLCLHLGTTILEPKLDLSSLKAKPFAKLQPLLFIRMRAFFEHSFKLLNLLGCVSVVSLFPWWKISSFLIISRSTFQIITPRSTLMLFFSASSPSSSSSSS</sequence>
<reference evidence="1" key="1">
    <citation type="journal article" date="2013" name="J. Plant Res.">
        <title>Effect of fungi and light on seed germination of three Opuntia species from semiarid lands of central Mexico.</title>
        <authorList>
            <person name="Delgado-Sanchez P."/>
            <person name="Jimenez-Bremont J.F."/>
            <person name="Guerrero-Gonzalez Mde L."/>
            <person name="Flores J."/>
        </authorList>
    </citation>
    <scope>NUCLEOTIDE SEQUENCE</scope>
    <source>
        <tissue evidence="1">Cladode</tissue>
    </source>
</reference>
<proteinExistence type="predicted"/>
<organism evidence="1">
    <name type="scientific">Opuntia streptacantha</name>
    <name type="common">Prickly pear cactus</name>
    <name type="synonym">Opuntia cardona</name>
    <dbReference type="NCBI Taxonomy" id="393608"/>
    <lineage>
        <taxon>Eukaryota</taxon>
        <taxon>Viridiplantae</taxon>
        <taxon>Streptophyta</taxon>
        <taxon>Embryophyta</taxon>
        <taxon>Tracheophyta</taxon>
        <taxon>Spermatophyta</taxon>
        <taxon>Magnoliopsida</taxon>
        <taxon>eudicotyledons</taxon>
        <taxon>Gunneridae</taxon>
        <taxon>Pentapetalae</taxon>
        <taxon>Caryophyllales</taxon>
        <taxon>Cactineae</taxon>
        <taxon>Cactaceae</taxon>
        <taxon>Opuntioideae</taxon>
        <taxon>Opuntia</taxon>
    </lineage>
</organism>
<dbReference type="EMBL" id="GISG01230048">
    <property type="protein sequence ID" value="MBA4665975.1"/>
    <property type="molecule type" value="Transcribed_RNA"/>
</dbReference>
<name>A0A7C9AHT5_OPUST</name>